<dbReference type="GO" id="GO:0016811">
    <property type="term" value="F:hydrolase activity, acting on carbon-nitrogen (but not peptide) bonds, in linear amides"/>
    <property type="evidence" value="ECO:0007669"/>
    <property type="project" value="TreeGrafter"/>
</dbReference>
<evidence type="ECO:0000256" key="1">
    <source>
        <dbReference type="ARBA" id="ARBA00001947"/>
    </source>
</evidence>
<comment type="caution">
    <text evidence="6">The sequence shown here is derived from an EMBL/GenBank/DDBJ whole genome shotgun (WGS) entry which is preliminary data.</text>
</comment>
<dbReference type="InterPro" id="IPR003785">
    <property type="entry name" value="Creatininase/forma_Hydrolase"/>
</dbReference>
<gene>
    <name evidence="6" type="ORF">FCL54_16670</name>
</gene>
<keyword evidence="3" id="KW-0378">Hydrolase</keyword>
<keyword evidence="4" id="KW-0862">Zinc</keyword>
<sequence>MDMMTMNLSRYKEIKKTINTVLVPIGMVEAHGPHCALGTDVLIPREFVKRLEEKIGDKMLMAPEVAYGHSWGLSPFAGTIDISSEAFSNYVFEICRGFYKNGFTNIILLNGHGGNIANLEIVAEKLADLGGRVLTLSWFIDYREQIKEIASEPGHAGEDETSLVLAIDPKLAYTEGVGNHEIPIPKKLKFKDGGRTLYPEGFSGNAGAASVEKGERLYDLLTDLIEKDIEMLWEIESKQGGRLNGVTVDS</sequence>
<dbReference type="InterPro" id="IPR024087">
    <property type="entry name" value="Creatininase-like_sf"/>
</dbReference>
<dbReference type="AlphaFoldDB" id="A0A5R9EYM7"/>
<dbReference type="PANTHER" id="PTHR35005:SF1">
    <property type="entry name" value="2-AMINO-5-FORMYLAMINO-6-RIBOSYLAMINOPYRIMIDIN-4(3H)-ONE 5'-MONOPHOSPHATE DEFORMYLASE"/>
    <property type="match status" value="1"/>
</dbReference>
<keyword evidence="2" id="KW-0479">Metal-binding</keyword>
<keyword evidence="7" id="KW-1185">Reference proteome</keyword>
<protein>
    <submittedName>
        <fullName evidence="6">Creatininase family protein</fullName>
    </submittedName>
</protein>
<dbReference type="Pfam" id="PF02633">
    <property type="entry name" value="Creatininase"/>
    <property type="match status" value="1"/>
</dbReference>
<organism evidence="6 7">
    <name type="scientific">Exobacillus caeni</name>
    <dbReference type="NCBI Taxonomy" id="2574798"/>
    <lineage>
        <taxon>Bacteria</taxon>
        <taxon>Bacillati</taxon>
        <taxon>Bacillota</taxon>
        <taxon>Bacilli</taxon>
        <taxon>Bacillales</taxon>
        <taxon>Guptibacillaceae</taxon>
        <taxon>Exobacillus</taxon>
    </lineage>
</organism>
<comment type="similarity">
    <text evidence="5">Belongs to the creatininase superfamily.</text>
</comment>
<comment type="cofactor">
    <cofactor evidence="1">
        <name>Zn(2+)</name>
        <dbReference type="ChEBI" id="CHEBI:29105"/>
    </cofactor>
</comment>
<accession>A0A5R9EYM7</accession>
<dbReference type="Gene3D" id="3.40.50.10310">
    <property type="entry name" value="Creatininase"/>
    <property type="match status" value="1"/>
</dbReference>
<evidence type="ECO:0000256" key="2">
    <source>
        <dbReference type="ARBA" id="ARBA00022723"/>
    </source>
</evidence>
<dbReference type="GO" id="GO:0046872">
    <property type="term" value="F:metal ion binding"/>
    <property type="evidence" value="ECO:0007669"/>
    <property type="project" value="UniProtKB-KW"/>
</dbReference>
<dbReference type="EMBL" id="SWLG01000012">
    <property type="protein sequence ID" value="TLS36267.1"/>
    <property type="molecule type" value="Genomic_DNA"/>
</dbReference>
<evidence type="ECO:0000256" key="3">
    <source>
        <dbReference type="ARBA" id="ARBA00022801"/>
    </source>
</evidence>
<dbReference type="GO" id="GO:0009231">
    <property type="term" value="P:riboflavin biosynthetic process"/>
    <property type="evidence" value="ECO:0007669"/>
    <property type="project" value="TreeGrafter"/>
</dbReference>
<proteinExistence type="inferred from homology"/>
<evidence type="ECO:0000313" key="7">
    <source>
        <dbReference type="Proteomes" id="UP000308230"/>
    </source>
</evidence>
<dbReference type="PANTHER" id="PTHR35005">
    <property type="entry name" value="3-DEHYDRO-SCYLLO-INOSOSE HYDROLASE"/>
    <property type="match status" value="1"/>
</dbReference>
<evidence type="ECO:0000256" key="4">
    <source>
        <dbReference type="ARBA" id="ARBA00022833"/>
    </source>
</evidence>
<dbReference type="SUPFAM" id="SSF102215">
    <property type="entry name" value="Creatininase"/>
    <property type="match status" value="1"/>
</dbReference>
<reference evidence="6 7" key="1">
    <citation type="submission" date="2019-04" db="EMBL/GenBank/DDBJ databases">
        <title>Bacillus caeni sp. nov., a bacterium isolated from mangrove sediment.</title>
        <authorList>
            <person name="Huang H."/>
            <person name="Mo K."/>
            <person name="Hu Y."/>
        </authorList>
    </citation>
    <scope>NUCLEOTIDE SEQUENCE [LARGE SCALE GENOMIC DNA]</scope>
    <source>
        <strain evidence="6 7">HB172195</strain>
    </source>
</reference>
<evidence type="ECO:0000313" key="6">
    <source>
        <dbReference type="EMBL" id="TLS36267.1"/>
    </source>
</evidence>
<evidence type="ECO:0000256" key="5">
    <source>
        <dbReference type="ARBA" id="ARBA00024029"/>
    </source>
</evidence>
<dbReference type="Proteomes" id="UP000308230">
    <property type="component" value="Unassembled WGS sequence"/>
</dbReference>
<name>A0A5R9EYM7_9BACL</name>